<protein>
    <recommendedName>
        <fullName evidence="1">FBD domain-containing protein</fullName>
    </recommendedName>
</protein>
<evidence type="ECO:0000313" key="3">
    <source>
        <dbReference type="Proteomes" id="UP001177003"/>
    </source>
</evidence>
<dbReference type="PANTHER" id="PTHR31900:SF30">
    <property type="entry name" value="SUPERFAMILY PROTEIN, PUTATIVE-RELATED"/>
    <property type="match status" value="1"/>
</dbReference>
<name>A0AA36EG54_LACSI</name>
<gene>
    <name evidence="2" type="ORF">LSALG_LOCUS34191</name>
</gene>
<reference evidence="2" key="1">
    <citation type="submission" date="2023-04" db="EMBL/GenBank/DDBJ databases">
        <authorList>
            <person name="Vijverberg K."/>
            <person name="Xiong W."/>
            <person name="Schranz E."/>
        </authorList>
    </citation>
    <scope>NUCLEOTIDE SEQUENCE</scope>
</reference>
<dbReference type="Pfam" id="PF08387">
    <property type="entry name" value="FBD"/>
    <property type="match status" value="1"/>
</dbReference>
<keyword evidence="3" id="KW-1185">Reference proteome</keyword>
<sequence>MLTTEIGMNHTFRVLMGLLSSCPVLQSICFSEGLMYLGENNLIWSSIPICMSNCLKTVSMKNFHGYNSEICLLKHVLKTARVLERMDIRWSETYLRDLKRKTKARKELEKIVRSSPACVIKFS</sequence>
<proteinExistence type="predicted"/>
<feature type="domain" description="FBD" evidence="1">
    <location>
        <begin position="49"/>
        <end position="123"/>
    </location>
</feature>
<evidence type="ECO:0000259" key="1">
    <source>
        <dbReference type="SMART" id="SM00579"/>
    </source>
</evidence>
<dbReference type="Proteomes" id="UP001177003">
    <property type="component" value="Chromosome 7"/>
</dbReference>
<dbReference type="InterPro" id="IPR050232">
    <property type="entry name" value="FBL13/AtMIF1-like"/>
</dbReference>
<accession>A0AA36EG54</accession>
<dbReference type="AlphaFoldDB" id="A0AA36EG54"/>
<dbReference type="InterPro" id="IPR006566">
    <property type="entry name" value="FBD"/>
</dbReference>
<dbReference type="SMART" id="SM00579">
    <property type="entry name" value="FBD"/>
    <property type="match status" value="1"/>
</dbReference>
<dbReference type="PANTHER" id="PTHR31900">
    <property type="entry name" value="F-BOX/RNI SUPERFAMILY PROTEIN-RELATED"/>
    <property type="match status" value="1"/>
</dbReference>
<organism evidence="2 3">
    <name type="scientific">Lactuca saligna</name>
    <name type="common">Willowleaf lettuce</name>
    <dbReference type="NCBI Taxonomy" id="75948"/>
    <lineage>
        <taxon>Eukaryota</taxon>
        <taxon>Viridiplantae</taxon>
        <taxon>Streptophyta</taxon>
        <taxon>Embryophyta</taxon>
        <taxon>Tracheophyta</taxon>
        <taxon>Spermatophyta</taxon>
        <taxon>Magnoliopsida</taxon>
        <taxon>eudicotyledons</taxon>
        <taxon>Gunneridae</taxon>
        <taxon>Pentapetalae</taxon>
        <taxon>asterids</taxon>
        <taxon>campanulids</taxon>
        <taxon>Asterales</taxon>
        <taxon>Asteraceae</taxon>
        <taxon>Cichorioideae</taxon>
        <taxon>Cichorieae</taxon>
        <taxon>Lactucinae</taxon>
        <taxon>Lactuca</taxon>
    </lineage>
</organism>
<evidence type="ECO:0000313" key="2">
    <source>
        <dbReference type="EMBL" id="CAI9295243.1"/>
    </source>
</evidence>
<dbReference type="EMBL" id="OX465083">
    <property type="protein sequence ID" value="CAI9295243.1"/>
    <property type="molecule type" value="Genomic_DNA"/>
</dbReference>